<evidence type="ECO:0008006" key="2">
    <source>
        <dbReference type="Google" id="ProtNLM"/>
    </source>
</evidence>
<organism evidence="1">
    <name type="scientific">marine metagenome</name>
    <dbReference type="NCBI Taxonomy" id="408172"/>
    <lineage>
        <taxon>unclassified sequences</taxon>
        <taxon>metagenomes</taxon>
        <taxon>ecological metagenomes</taxon>
    </lineage>
</organism>
<dbReference type="InterPro" id="IPR043519">
    <property type="entry name" value="NT_sf"/>
</dbReference>
<dbReference type="Pfam" id="PF04229">
    <property type="entry name" value="GrpB"/>
    <property type="match status" value="1"/>
</dbReference>
<dbReference type="Gene3D" id="3.30.460.10">
    <property type="entry name" value="Beta Polymerase, domain 2"/>
    <property type="match status" value="1"/>
</dbReference>
<gene>
    <name evidence="1" type="ORF">METZ01_LOCUS163405</name>
</gene>
<protein>
    <recommendedName>
        <fullName evidence="2">GrpB family protein</fullName>
    </recommendedName>
</protein>
<dbReference type="PANTHER" id="PTHR34822">
    <property type="entry name" value="GRPB DOMAIN PROTEIN (AFU_ORTHOLOGUE AFUA_1G01530)"/>
    <property type="match status" value="1"/>
</dbReference>
<accession>A0A382BAJ3</accession>
<name>A0A382BAJ3_9ZZZZ</name>
<dbReference type="EMBL" id="UINC01028838">
    <property type="protein sequence ID" value="SVB10551.1"/>
    <property type="molecule type" value="Genomic_DNA"/>
</dbReference>
<dbReference type="PANTHER" id="PTHR34822:SF1">
    <property type="entry name" value="GRPB FAMILY PROTEIN"/>
    <property type="match status" value="1"/>
</dbReference>
<feature type="non-terminal residue" evidence="1">
    <location>
        <position position="90"/>
    </location>
</feature>
<dbReference type="SUPFAM" id="SSF81301">
    <property type="entry name" value="Nucleotidyltransferase"/>
    <property type="match status" value="1"/>
</dbReference>
<dbReference type="AlphaFoldDB" id="A0A382BAJ3"/>
<evidence type="ECO:0000313" key="1">
    <source>
        <dbReference type="EMBL" id="SVB10551.1"/>
    </source>
</evidence>
<reference evidence="1" key="1">
    <citation type="submission" date="2018-05" db="EMBL/GenBank/DDBJ databases">
        <authorList>
            <person name="Lanie J.A."/>
            <person name="Ng W.-L."/>
            <person name="Kazmierczak K.M."/>
            <person name="Andrzejewski T.M."/>
            <person name="Davidsen T.M."/>
            <person name="Wayne K.J."/>
            <person name="Tettelin H."/>
            <person name="Glass J.I."/>
            <person name="Rusch D."/>
            <person name="Podicherti R."/>
            <person name="Tsui H.-C.T."/>
            <person name="Winkler M.E."/>
        </authorList>
    </citation>
    <scope>NUCLEOTIDE SEQUENCE</scope>
</reference>
<dbReference type="InterPro" id="IPR007344">
    <property type="entry name" value="GrpB/CoaE"/>
</dbReference>
<sequence length="90" mass="9264">MLGLATTTVQLAAHSPAWLDEGRRISAWLVEITGLPPARIQHVGSTAVSDLTAKPILDLDLGFGPTEDSNKLVATLIGAGFIDEGKGAAG</sequence>
<proteinExistence type="predicted"/>